<evidence type="ECO:0000256" key="1">
    <source>
        <dbReference type="ARBA" id="ARBA00022729"/>
    </source>
</evidence>
<organism evidence="3 4">
    <name type="scientific">Nitratireductor thuwali</name>
    <dbReference type="NCBI Taxonomy" id="2267699"/>
    <lineage>
        <taxon>Bacteria</taxon>
        <taxon>Pseudomonadati</taxon>
        <taxon>Pseudomonadota</taxon>
        <taxon>Alphaproteobacteria</taxon>
        <taxon>Hyphomicrobiales</taxon>
        <taxon>Phyllobacteriaceae</taxon>
        <taxon>Nitratireductor</taxon>
    </lineage>
</organism>
<gene>
    <name evidence="3" type="ORF">NTH_04519</name>
</gene>
<dbReference type="InterPro" id="IPR038404">
    <property type="entry name" value="TRAP_DctP_sf"/>
</dbReference>
<keyword evidence="1 2" id="KW-0732">Signal</keyword>
<reference evidence="3 4" key="1">
    <citation type="submission" date="2018-07" db="EMBL/GenBank/DDBJ databases">
        <title>Genome sequence of Nitratireductor thuwali#1536.</title>
        <authorList>
            <person name="Michoud G."/>
            <person name="Merlino G."/>
            <person name="Sefrji F.O."/>
            <person name="Daffonchio D."/>
        </authorList>
    </citation>
    <scope>NUCLEOTIDE SEQUENCE [LARGE SCALE GENOMIC DNA]</scope>
    <source>
        <strain evidence="3 4">Nit1536</strain>
        <plasmid evidence="3 4">p1536_2</plasmid>
    </source>
</reference>
<keyword evidence="4" id="KW-1185">Reference proteome</keyword>
<keyword evidence="3" id="KW-0614">Plasmid</keyword>
<dbReference type="EMBL" id="CP030943">
    <property type="protein sequence ID" value="UUP20004.1"/>
    <property type="molecule type" value="Genomic_DNA"/>
</dbReference>
<name>A0ABY5MRS0_9HYPH</name>
<dbReference type="NCBIfam" id="NF037995">
    <property type="entry name" value="TRAP_S1"/>
    <property type="match status" value="1"/>
</dbReference>
<evidence type="ECO:0000313" key="3">
    <source>
        <dbReference type="EMBL" id="UUP20004.1"/>
    </source>
</evidence>
<geneLocation type="plasmid" evidence="3 4">
    <name>p1536_2</name>
</geneLocation>
<dbReference type="PANTHER" id="PTHR33376:SF15">
    <property type="entry name" value="BLL6794 PROTEIN"/>
    <property type="match status" value="1"/>
</dbReference>
<dbReference type="CDD" id="cd13666">
    <property type="entry name" value="PBP2_TRAP_DctP_like_1"/>
    <property type="match status" value="1"/>
</dbReference>
<accession>A0ABY5MRS0</accession>
<dbReference type="PANTHER" id="PTHR33376">
    <property type="match status" value="1"/>
</dbReference>
<protein>
    <submittedName>
        <fullName evidence="3">Solute-binding protein</fullName>
    </submittedName>
</protein>
<evidence type="ECO:0000256" key="2">
    <source>
        <dbReference type="SAM" id="SignalP"/>
    </source>
</evidence>
<dbReference type="Proteomes" id="UP001342418">
    <property type="component" value="Plasmid p1536_2"/>
</dbReference>
<proteinExistence type="predicted"/>
<feature type="signal peptide" evidence="2">
    <location>
        <begin position="1"/>
        <end position="23"/>
    </location>
</feature>
<dbReference type="Gene3D" id="3.40.190.170">
    <property type="entry name" value="Bacterial extracellular solute-binding protein, family 7"/>
    <property type="match status" value="1"/>
</dbReference>
<dbReference type="InterPro" id="IPR018389">
    <property type="entry name" value="DctP_fam"/>
</dbReference>
<sequence>MHAKFMKAMTAGLVVAGSLTAGASAVSAETIRYSTLVSAQHTGVQDSMKPFFDTLEERSNGELKGRIFPSGQLLSARETLKGIADGAADAGLIIPQYFGSEIPTVHILGDMLNLGDDPLAVAGALNETLLLDCKQCLEEYAASNAYPLTSYASTEYILQCNRPVASVEDLSGLRVRAAGIMASYMRVLGANAISLTSSEQAEALERNQIDCTTAPMAWHKAYGMRGSVSHVADISIGISRGFGLFVVNKDTWDRLGEENRKLIMDAAPEMVAGMMFGQINADLAERRWATENGVEILQPDDELRAAITNIPGGKEILQERAAKVGVTNLDELLETFGKNYEKWQGILSSEGRSREAFEEALRREVYSKL</sequence>
<evidence type="ECO:0000313" key="4">
    <source>
        <dbReference type="Proteomes" id="UP001342418"/>
    </source>
</evidence>
<dbReference type="Pfam" id="PF03480">
    <property type="entry name" value="DctP"/>
    <property type="match status" value="1"/>
</dbReference>
<feature type="chain" id="PRO_5047076180" evidence="2">
    <location>
        <begin position="24"/>
        <end position="369"/>
    </location>
</feature>